<dbReference type="Pfam" id="PF04717">
    <property type="entry name" value="Phage_base_V"/>
    <property type="match status" value="1"/>
</dbReference>
<protein>
    <recommendedName>
        <fullName evidence="1">Gp5/Type VI secretion system Vgr protein OB-fold domain-containing protein</fullName>
    </recommendedName>
</protein>
<comment type="caution">
    <text evidence="2">The sequence shown here is derived from an EMBL/GenBank/DDBJ whole genome shotgun (WGS) entry which is preliminary data.</text>
</comment>
<dbReference type="InterPro" id="IPR006531">
    <property type="entry name" value="Gp5/Vgr_OB"/>
</dbReference>
<reference evidence="2 3" key="1">
    <citation type="submission" date="2015-01" db="EMBL/GenBank/DDBJ databases">
        <title>Desulfovibrio sp. JC271 draft genome sequence.</title>
        <authorList>
            <person name="Shivani Y."/>
            <person name="Subhash Y."/>
            <person name="Sasikala C."/>
            <person name="Ramana C.V."/>
        </authorList>
    </citation>
    <scope>NUCLEOTIDE SEQUENCE [LARGE SCALE GENOMIC DNA]</scope>
    <source>
        <strain evidence="2 3">JC271</strain>
    </source>
</reference>
<accession>A0A1B7XDP0</accession>
<feature type="domain" description="Gp5/Type VI secretion system Vgr protein OB-fold" evidence="1">
    <location>
        <begin position="17"/>
        <end position="81"/>
    </location>
</feature>
<dbReference type="OrthoDB" id="4931325at2"/>
<dbReference type="EMBL" id="JXMS01000011">
    <property type="protein sequence ID" value="OBQ52114.1"/>
    <property type="molecule type" value="Genomic_DNA"/>
</dbReference>
<dbReference type="NCBIfam" id="TIGR01644">
    <property type="entry name" value="phage_P2_V"/>
    <property type="match status" value="1"/>
</dbReference>
<dbReference type="RefSeq" id="WP_066854354.1">
    <property type="nucleotide sequence ID" value="NZ_JXMS01000011.1"/>
</dbReference>
<name>A0A1B7XDP0_9BACT</name>
<dbReference type="InterPro" id="IPR013046">
    <property type="entry name" value="GpV/Gp45"/>
</dbReference>
<dbReference type="InterPro" id="IPR037026">
    <property type="entry name" value="Vgr_OB-fold_dom_sf"/>
</dbReference>
<dbReference type="Gene3D" id="2.40.50.230">
    <property type="entry name" value="Gp5 N-terminal domain"/>
    <property type="match status" value="1"/>
</dbReference>
<evidence type="ECO:0000313" key="2">
    <source>
        <dbReference type="EMBL" id="OBQ52114.1"/>
    </source>
</evidence>
<proteinExistence type="predicted"/>
<organism evidence="2 3">
    <name type="scientific">Halodesulfovibrio spirochaetisodalis</name>
    <dbReference type="NCBI Taxonomy" id="1560234"/>
    <lineage>
        <taxon>Bacteria</taxon>
        <taxon>Pseudomonadati</taxon>
        <taxon>Thermodesulfobacteriota</taxon>
        <taxon>Desulfovibrionia</taxon>
        <taxon>Desulfovibrionales</taxon>
        <taxon>Desulfovibrionaceae</taxon>
        <taxon>Halodesulfovibrio</taxon>
    </lineage>
</organism>
<dbReference type="PATRIC" id="fig|1560234.3.peg.416"/>
<dbReference type="Gene3D" id="6.20.150.10">
    <property type="match status" value="1"/>
</dbReference>
<gene>
    <name evidence="2" type="ORF">SP90_07990</name>
</gene>
<sequence length="242" mass="24741">MNFQLAELQRQFHTMVRIGTVHSVDYEKNCARVEFGTVVTDYLPWIAARAAGNRTYDALEVGEQVLVITPAGHALGVIVGTLNQTAYPAPEHSPDIQKTIYKDGSVIMYDRSSHVLTADIKGDVTVKAEGAVSVDAGSNISCKAGGNILAQAEADVTVKAAGAVSITAGSSATIEAPQISLNGVTSINGALTQGGGSGGGNASFKGSLHASETISTDADVVAGVSLNSHTHSCKEGGTGSPS</sequence>
<dbReference type="Proteomes" id="UP000091979">
    <property type="component" value="Unassembled WGS sequence"/>
</dbReference>
<dbReference type="SUPFAM" id="SSF69349">
    <property type="entry name" value="Phage fibre proteins"/>
    <property type="match status" value="1"/>
</dbReference>
<dbReference type="STRING" id="1560234.SP90_07990"/>
<evidence type="ECO:0000259" key="1">
    <source>
        <dbReference type="Pfam" id="PF04717"/>
    </source>
</evidence>
<dbReference type="AlphaFoldDB" id="A0A1B7XDP0"/>
<evidence type="ECO:0000313" key="3">
    <source>
        <dbReference type="Proteomes" id="UP000091979"/>
    </source>
</evidence>
<keyword evidence="3" id="KW-1185">Reference proteome</keyword>